<dbReference type="PANTHER" id="PTHR13476">
    <property type="entry name" value="CHROMATIN MODIFICATION-RELATED PROTEIN MEAF6"/>
    <property type="match status" value="1"/>
</dbReference>
<dbReference type="EMBL" id="BLKM01007732">
    <property type="protein sequence ID" value="GFG31373.1"/>
    <property type="molecule type" value="Genomic_DNA"/>
</dbReference>
<evidence type="ECO:0000256" key="5">
    <source>
        <dbReference type="ARBA" id="ARBA00023015"/>
    </source>
</evidence>
<dbReference type="AlphaFoldDB" id="A0A6L2PFR9"/>
<accession>A0A6L2PFR9</accession>
<evidence type="ECO:0000313" key="12">
    <source>
        <dbReference type="Proteomes" id="UP000502823"/>
    </source>
</evidence>
<keyword evidence="8" id="KW-0539">Nucleus</keyword>
<feature type="compositionally biased region" description="Low complexity" evidence="10">
    <location>
        <begin position="133"/>
        <end position="158"/>
    </location>
</feature>
<evidence type="ECO:0000256" key="7">
    <source>
        <dbReference type="ARBA" id="ARBA00023163"/>
    </source>
</evidence>
<name>A0A6L2PFR9_COPFO</name>
<evidence type="ECO:0000256" key="6">
    <source>
        <dbReference type="ARBA" id="ARBA00023054"/>
    </source>
</evidence>
<evidence type="ECO:0000313" key="11">
    <source>
        <dbReference type="EMBL" id="GFG31373.1"/>
    </source>
</evidence>
<dbReference type="FunCoup" id="A0A6L2PFR9">
    <property type="interactions" value="62"/>
</dbReference>
<feature type="compositionally biased region" description="Polar residues" evidence="10">
    <location>
        <begin position="112"/>
        <end position="124"/>
    </location>
</feature>
<evidence type="ECO:0000256" key="9">
    <source>
        <dbReference type="RuleBase" id="RU368022"/>
    </source>
</evidence>
<sequence length="196" mass="21573">MASKNVTTVDTRAELAELVKRKAEIADTLANLERQIYAFEGSYLEDTQLYGNIIRGWDRYLASNKNTNSKADKRNRKFKEAERLFSKSSITSMAAVSGLVDQTQEKERNSETESQTGNSGSEDNNTGKESGKNNTTNVHHHTSNGSNNATPGPAPNGNISMDRPATPTKETAASKESKTVHRSGTKKNTNKKARHR</sequence>
<feature type="region of interest" description="Disordered" evidence="10">
    <location>
        <begin position="93"/>
        <end position="196"/>
    </location>
</feature>
<comment type="similarity">
    <text evidence="2 9">Belongs to the EAF6 family.</text>
</comment>
<comment type="subcellular location">
    <subcellularLocation>
        <location evidence="1">Nucleus</location>
    </subcellularLocation>
</comment>
<comment type="caution">
    <text evidence="11">The sequence shown here is derived from an EMBL/GenBank/DDBJ whole genome shotgun (WGS) entry which is preliminary data.</text>
</comment>
<evidence type="ECO:0000256" key="10">
    <source>
        <dbReference type="SAM" id="MobiDB-lite"/>
    </source>
</evidence>
<dbReference type="GO" id="GO:0005634">
    <property type="term" value="C:nucleus"/>
    <property type="evidence" value="ECO:0007669"/>
    <property type="project" value="UniProtKB-SubCell"/>
</dbReference>
<dbReference type="GO" id="GO:0006325">
    <property type="term" value="P:chromatin organization"/>
    <property type="evidence" value="ECO:0007669"/>
    <property type="project" value="UniProtKB-KW"/>
</dbReference>
<evidence type="ECO:0000256" key="3">
    <source>
        <dbReference type="ARBA" id="ARBA00019141"/>
    </source>
</evidence>
<dbReference type="GO" id="GO:0000123">
    <property type="term" value="C:histone acetyltransferase complex"/>
    <property type="evidence" value="ECO:0007669"/>
    <property type="project" value="InterPro"/>
</dbReference>
<feature type="compositionally biased region" description="Basic residues" evidence="10">
    <location>
        <begin position="180"/>
        <end position="196"/>
    </location>
</feature>
<keyword evidence="6" id="KW-0175">Coiled coil</keyword>
<keyword evidence="4" id="KW-0156">Chromatin regulator</keyword>
<gene>
    <name evidence="11" type="ORF">Cfor_09247</name>
</gene>
<keyword evidence="5 9" id="KW-0805">Transcription regulation</keyword>
<dbReference type="InterPro" id="IPR015418">
    <property type="entry name" value="Eaf6"/>
</dbReference>
<evidence type="ECO:0000256" key="8">
    <source>
        <dbReference type="ARBA" id="ARBA00023242"/>
    </source>
</evidence>
<dbReference type="Pfam" id="PF09340">
    <property type="entry name" value="NuA4"/>
    <property type="match status" value="1"/>
</dbReference>
<proteinExistence type="inferred from homology"/>
<reference evidence="12" key="1">
    <citation type="submission" date="2020-01" db="EMBL/GenBank/DDBJ databases">
        <title>Draft genome sequence of the Termite Coptotermes fromosanus.</title>
        <authorList>
            <person name="Itakura S."/>
            <person name="Yosikawa Y."/>
            <person name="Umezawa K."/>
        </authorList>
    </citation>
    <scope>NUCLEOTIDE SEQUENCE [LARGE SCALE GENOMIC DNA]</scope>
</reference>
<keyword evidence="12" id="KW-1185">Reference proteome</keyword>
<dbReference type="Proteomes" id="UP000502823">
    <property type="component" value="Unassembled WGS sequence"/>
</dbReference>
<keyword evidence="7 9" id="KW-0804">Transcription</keyword>
<organism evidence="11 12">
    <name type="scientific">Coptotermes formosanus</name>
    <name type="common">Formosan subterranean termite</name>
    <dbReference type="NCBI Taxonomy" id="36987"/>
    <lineage>
        <taxon>Eukaryota</taxon>
        <taxon>Metazoa</taxon>
        <taxon>Ecdysozoa</taxon>
        <taxon>Arthropoda</taxon>
        <taxon>Hexapoda</taxon>
        <taxon>Insecta</taxon>
        <taxon>Pterygota</taxon>
        <taxon>Neoptera</taxon>
        <taxon>Polyneoptera</taxon>
        <taxon>Dictyoptera</taxon>
        <taxon>Blattodea</taxon>
        <taxon>Blattoidea</taxon>
        <taxon>Termitoidae</taxon>
        <taxon>Rhinotermitidae</taxon>
        <taxon>Coptotermes</taxon>
    </lineage>
</organism>
<evidence type="ECO:0000256" key="1">
    <source>
        <dbReference type="ARBA" id="ARBA00004123"/>
    </source>
</evidence>
<protein>
    <recommendedName>
        <fullName evidence="3">Chromatin modification-related protein MEAF6</fullName>
    </recommendedName>
</protein>
<dbReference type="OrthoDB" id="440324at2759"/>
<evidence type="ECO:0000256" key="4">
    <source>
        <dbReference type="ARBA" id="ARBA00022853"/>
    </source>
</evidence>
<dbReference type="InParanoid" id="A0A6L2PFR9"/>
<evidence type="ECO:0000256" key="2">
    <source>
        <dbReference type="ARBA" id="ARBA00010916"/>
    </source>
</evidence>